<evidence type="ECO:0000256" key="1">
    <source>
        <dbReference type="SAM" id="Coils"/>
    </source>
</evidence>
<feature type="non-terminal residue" evidence="4">
    <location>
        <position position="1"/>
    </location>
</feature>
<name>A0A9R1KT87_WHEAT</name>
<dbReference type="PANTHER" id="PTHR33538">
    <property type="entry name" value="PROTEIN GAMETE EXPRESSED 1"/>
    <property type="match status" value="1"/>
</dbReference>
<feature type="region of interest" description="Disordered" evidence="2">
    <location>
        <begin position="465"/>
        <end position="488"/>
    </location>
</feature>
<evidence type="ECO:0000256" key="2">
    <source>
        <dbReference type="SAM" id="MobiDB-lite"/>
    </source>
</evidence>
<keyword evidence="1" id="KW-0175">Coiled coil</keyword>
<reference evidence="4" key="1">
    <citation type="journal article" date="2017" name="Gigascience">
        <title>The first near-complete assembly of the hexaploid bread wheat genome, Triticum aestivum.</title>
        <authorList>
            <person name="Zimin A.V."/>
            <person name="Puiu D."/>
            <person name="Hall R."/>
            <person name="Kingan S."/>
            <person name="Clavijo B.J."/>
            <person name="Salzberg S.L."/>
        </authorList>
    </citation>
    <scope>NUCLEOTIDE SEQUENCE</scope>
    <source>
        <tissue evidence="4">Leaf</tissue>
    </source>
</reference>
<dbReference type="Proteomes" id="UP000815260">
    <property type="component" value="Chromosome 5B"/>
</dbReference>
<feature type="transmembrane region" description="Helical" evidence="3">
    <location>
        <begin position="334"/>
        <end position="353"/>
    </location>
</feature>
<organism evidence="4">
    <name type="scientific">Triticum aestivum</name>
    <name type="common">Wheat</name>
    <dbReference type="NCBI Taxonomy" id="4565"/>
    <lineage>
        <taxon>Eukaryota</taxon>
        <taxon>Viridiplantae</taxon>
        <taxon>Streptophyta</taxon>
        <taxon>Embryophyta</taxon>
        <taxon>Tracheophyta</taxon>
        <taxon>Spermatophyta</taxon>
        <taxon>Magnoliopsida</taxon>
        <taxon>Liliopsida</taxon>
        <taxon>Poales</taxon>
        <taxon>Poaceae</taxon>
        <taxon>BOP clade</taxon>
        <taxon>Pooideae</taxon>
        <taxon>Triticodae</taxon>
        <taxon>Triticeae</taxon>
        <taxon>Triticinae</taxon>
        <taxon>Triticum</taxon>
    </lineage>
</organism>
<sequence length="488" mass="55010">AGGSKMVHCRKKLGDSESKVFLEFFLETNTLCHQLQAEAFKHSTERLVNDLTRSSKSAEENLEVIEARSEEIIKESGKVQDALSSIEAQADRLAETSKGVGAQIDDVLAHSRTISDQSKEIAASQAELKEGQAEMRKKIEAGMERIQESYDQLGDGMGKLTEEAVGIQKEIGTVGDLMSSKMLVLQGTADEIGSVAGKSLENQMQLLDGQNKAMDGLTSLHTFQSQALEESRETLEKLALFGQRQQEELLSKQEQIRQAHDHLILNSHSILAAQEEFRAKQANIFAALDKLYILHNAILAESRFIKAFFFYCCIVFLIYMLTSAKQTFSIRGQLYFGLCITLLLEMGLIKFAAGNFDNLFWVLSKVFLVRLLFLAAATIQILHSIFTFRDYEVLNHRLLQTLVEKVRTLEENAGDRMLSYGSESDESLRNYSWVFDELTDEADSTVDPNYALPEQTRRRYNALPEEVAENSITTSGSRRYNLRRRSKQ</sequence>
<gene>
    <name evidence="4" type="ORF">CFC21_071612</name>
</gene>
<evidence type="ECO:0000313" key="4">
    <source>
        <dbReference type="EMBL" id="KAF7065516.1"/>
    </source>
</evidence>
<dbReference type="PANTHER" id="PTHR33538:SF2">
    <property type="entry name" value="PROTEIN GAMETE EXPRESSED 1"/>
    <property type="match status" value="1"/>
</dbReference>
<keyword evidence="3" id="KW-1133">Transmembrane helix</keyword>
<dbReference type="Gene3D" id="1.10.287.950">
    <property type="entry name" value="Methyl-accepting chemotaxis protein"/>
    <property type="match status" value="1"/>
</dbReference>
<proteinExistence type="predicted"/>
<feature type="coiled-coil region" evidence="1">
    <location>
        <begin position="48"/>
        <end position="75"/>
    </location>
</feature>
<feature type="transmembrane region" description="Helical" evidence="3">
    <location>
        <begin position="304"/>
        <end position="322"/>
    </location>
</feature>
<dbReference type="InterPro" id="IPR040346">
    <property type="entry name" value="GEX1/Brambleberry"/>
</dbReference>
<comment type="caution">
    <text evidence="4">The sequence shown here is derived from an EMBL/GenBank/DDBJ whole genome shotgun (WGS) entry which is preliminary data.</text>
</comment>
<dbReference type="AlphaFoldDB" id="A0A9R1KT87"/>
<protein>
    <recommendedName>
        <fullName evidence="5">Protein GAMETE EXPRESSED 1</fullName>
    </recommendedName>
</protein>
<dbReference type="EMBL" id="CM022224">
    <property type="protein sequence ID" value="KAF7065516.1"/>
    <property type="molecule type" value="Genomic_DNA"/>
</dbReference>
<keyword evidence="3" id="KW-0812">Transmembrane</keyword>
<accession>A0A9R1KT87</accession>
<dbReference type="OrthoDB" id="377549at2759"/>
<keyword evidence="3" id="KW-0472">Membrane</keyword>
<evidence type="ECO:0008006" key="5">
    <source>
        <dbReference type="Google" id="ProtNLM"/>
    </source>
</evidence>
<evidence type="ECO:0000256" key="3">
    <source>
        <dbReference type="SAM" id="Phobius"/>
    </source>
</evidence>
<reference evidence="4" key="2">
    <citation type="submission" date="2020-03" db="EMBL/GenBank/DDBJ databases">
        <title>The second near-complete assembly of the hexaploid bread wheat (Triticum aestivum) genome.</title>
        <authorList>
            <person name="Zimin A.V."/>
            <person name="Puiu D."/>
            <person name="Shumante A."/>
            <person name="Alonge M."/>
            <person name="Salzberg S.L."/>
        </authorList>
    </citation>
    <scope>NUCLEOTIDE SEQUENCE</scope>
    <source>
        <tissue evidence="4">Leaf</tissue>
    </source>
</reference>
<feature type="transmembrane region" description="Helical" evidence="3">
    <location>
        <begin position="359"/>
        <end position="382"/>
    </location>
</feature>